<dbReference type="Pfam" id="PF16463">
    <property type="entry name" value="Phage_TTP_13"/>
    <property type="match status" value="1"/>
</dbReference>
<dbReference type="OrthoDB" id="6446128at2"/>
<dbReference type="InterPro" id="IPR032493">
    <property type="entry name" value="Phage_TTP_13"/>
</dbReference>
<accession>A0A662ZK30</accession>
<sequence>MAKHTQLYDYKAKEPVLLGGTHSQFSTDDGVTWLPLKGAQELGDIGDIAESVECTTIDDDRKVYCGGLKDSAEKELTIYYYDDDADQQALIAAAEAQQTVRIRHQWPNGTRATYDLKLLGYQIMSGSADGFMQLKVSGRQASDVVWSNADVAEQTQTDEQEGE</sequence>
<gene>
    <name evidence="1" type="ORF">SAMN02910344_02218</name>
</gene>
<protein>
    <submittedName>
        <fullName evidence="1">Phage tail tube protein family protein</fullName>
    </submittedName>
</protein>
<dbReference type="Gene3D" id="4.10.410.40">
    <property type="match status" value="1"/>
</dbReference>
<evidence type="ECO:0000313" key="1">
    <source>
        <dbReference type="EMBL" id="SFP74951.1"/>
    </source>
</evidence>
<reference evidence="1 2" key="1">
    <citation type="submission" date="2016-10" db="EMBL/GenBank/DDBJ databases">
        <authorList>
            <person name="Varghese N."/>
            <person name="Submissions S."/>
        </authorList>
    </citation>
    <scope>NUCLEOTIDE SEQUENCE [LARGE SCALE GENOMIC DNA]</scope>
    <source>
        <strain evidence="1 2">DSM 1361</strain>
    </source>
</reference>
<evidence type="ECO:0000313" key="2">
    <source>
        <dbReference type="Proteomes" id="UP000243745"/>
    </source>
</evidence>
<organism evidence="1 2">
    <name type="scientific">Ruminobacter amylophilus</name>
    <dbReference type="NCBI Taxonomy" id="867"/>
    <lineage>
        <taxon>Bacteria</taxon>
        <taxon>Pseudomonadati</taxon>
        <taxon>Pseudomonadota</taxon>
        <taxon>Gammaproteobacteria</taxon>
        <taxon>Aeromonadales</taxon>
        <taxon>Succinivibrionaceae</taxon>
        <taxon>Ruminobacter</taxon>
    </lineage>
</organism>
<proteinExistence type="predicted"/>
<dbReference type="Proteomes" id="UP000243745">
    <property type="component" value="Unassembled WGS sequence"/>
</dbReference>
<dbReference type="EMBL" id="FOXF01000069">
    <property type="protein sequence ID" value="SFP74951.1"/>
    <property type="molecule type" value="Genomic_DNA"/>
</dbReference>
<keyword evidence="2" id="KW-1185">Reference proteome</keyword>
<dbReference type="RefSeq" id="WP_093143738.1">
    <property type="nucleotide sequence ID" value="NZ_FOXF01000069.1"/>
</dbReference>
<name>A0A662ZK30_9GAMM</name>
<dbReference type="AlphaFoldDB" id="A0A662ZK30"/>